<accession>A0AA36AG75</accession>
<name>A0AA36AG75_OCTVU</name>
<organism evidence="1 2">
    <name type="scientific">Octopus vulgaris</name>
    <name type="common">Common octopus</name>
    <dbReference type="NCBI Taxonomy" id="6645"/>
    <lineage>
        <taxon>Eukaryota</taxon>
        <taxon>Metazoa</taxon>
        <taxon>Spiralia</taxon>
        <taxon>Lophotrochozoa</taxon>
        <taxon>Mollusca</taxon>
        <taxon>Cephalopoda</taxon>
        <taxon>Coleoidea</taxon>
        <taxon>Octopodiformes</taxon>
        <taxon>Octopoda</taxon>
        <taxon>Incirrata</taxon>
        <taxon>Octopodidae</taxon>
        <taxon>Octopus</taxon>
    </lineage>
</organism>
<gene>
    <name evidence="1" type="ORF">OCTVUL_1B023115</name>
</gene>
<keyword evidence="2" id="KW-1185">Reference proteome</keyword>
<sequence length="135" mass="15727">MAYYTQYKRNLWRSANNTQVLLASHCLRGGMIIFDALLKHLPKTVNGVKNDLAAISKSFGYILSRRNFRSKHRDVRYMNSIVIYRSERICSPAHRRNKCQMSSHDVLMPRCDCEEKACRARSVNKRSYEFMSASS</sequence>
<proteinExistence type="predicted"/>
<dbReference type="EMBL" id="OX597814">
    <property type="protein sequence ID" value="CAI9714974.1"/>
    <property type="molecule type" value="Genomic_DNA"/>
</dbReference>
<dbReference type="Proteomes" id="UP001162480">
    <property type="component" value="Chromosome 1"/>
</dbReference>
<dbReference type="AlphaFoldDB" id="A0AA36AG75"/>
<reference evidence="1" key="1">
    <citation type="submission" date="2023-08" db="EMBL/GenBank/DDBJ databases">
        <authorList>
            <person name="Alioto T."/>
            <person name="Alioto T."/>
            <person name="Gomez Garrido J."/>
        </authorList>
    </citation>
    <scope>NUCLEOTIDE SEQUENCE</scope>
</reference>
<protein>
    <submittedName>
        <fullName evidence="1">Uncharacterized protein</fullName>
    </submittedName>
</protein>
<evidence type="ECO:0000313" key="2">
    <source>
        <dbReference type="Proteomes" id="UP001162480"/>
    </source>
</evidence>
<evidence type="ECO:0000313" key="1">
    <source>
        <dbReference type="EMBL" id="CAI9714974.1"/>
    </source>
</evidence>